<dbReference type="Gene3D" id="3.40.50.300">
    <property type="entry name" value="P-loop containing nucleotide triphosphate hydrolases"/>
    <property type="match status" value="1"/>
</dbReference>
<dbReference type="PATRIC" id="fig|579138.3.peg.1170"/>
<evidence type="ECO:0000313" key="8">
    <source>
        <dbReference type="EMBL" id="AEI37999.1"/>
    </source>
</evidence>
<evidence type="ECO:0000313" key="9">
    <source>
        <dbReference type="Proteomes" id="UP000000491"/>
    </source>
</evidence>
<dbReference type="STRING" id="579138.Zymop_1103"/>
<evidence type="ECO:0000256" key="1">
    <source>
        <dbReference type="ARBA" id="ARBA00004496"/>
    </source>
</evidence>
<dbReference type="Pfam" id="PF02562">
    <property type="entry name" value="PhoH"/>
    <property type="match status" value="1"/>
</dbReference>
<dbReference type="SUPFAM" id="SSF52540">
    <property type="entry name" value="P-loop containing nucleoside triphosphate hydrolases"/>
    <property type="match status" value="1"/>
</dbReference>
<dbReference type="InterPro" id="IPR027417">
    <property type="entry name" value="P-loop_NTPase"/>
</dbReference>
<dbReference type="PANTHER" id="PTHR30473">
    <property type="entry name" value="PROTEIN PHOH"/>
    <property type="match status" value="1"/>
</dbReference>
<sequence length="369" mass="40505">MARKMVQAQAGDLARLEIIFDKPQLLGRLFGEYDQNLVTIENRLGVYIAARGNRLQIEGEATHAAQAREVLTSIYNRIIQGQELDAGAVEAIIAMSSDSSLEGVVKTENSNAPELVIRTRKKVIIPRSATQIRYMEQLKSKDIIFALGPAGTGKTYLAVAQAVQQMIQGSVDRLILSRPAVEAGERLGFLPGDMKEKVDPYLRPLYDALYDMLPAEQVERRLENGEIEIAPLAFMRGRTLSDAFVILDEAQNTTPAQMKMLLTRFGMNSRMVVCGDPLQVDLPNPGRSGLADAVRRLDNVDGIGITRFTAQDVVRHPLVGRIVDAYENTPIGRAKLAMITQPTAENVNPLPSVVVEDGTVTEELPNDNG</sequence>
<accession>F8ETH4</accession>
<dbReference type="InterPro" id="IPR051451">
    <property type="entry name" value="PhoH2-like"/>
</dbReference>
<dbReference type="AlphaFoldDB" id="F8ETH4"/>
<dbReference type="PANTHER" id="PTHR30473:SF1">
    <property type="entry name" value="PHOH-LIKE PROTEIN"/>
    <property type="match status" value="1"/>
</dbReference>
<evidence type="ECO:0000256" key="3">
    <source>
        <dbReference type="ARBA" id="ARBA00022490"/>
    </source>
</evidence>
<evidence type="ECO:0000256" key="6">
    <source>
        <dbReference type="ARBA" id="ARBA00039970"/>
    </source>
</evidence>
<evidence type="ECO:0000256" key="4">
    <source>
        <dbReference type="ARBA" id="ARBA00022741"/>
    </source>
</evidence>
<dbReference type="Proteomes" id="UP000000491">
    <property type="component" value="Chromosome"/>
</dbReference>
<dbReference type="KEGG" id="zmp:Zymop_1103"/>
<protein>
    <recommendedName>
        <fullName evidence="6">PhoH-like protein</fullName>
    </recommendedName>
</protein>
<evidence type="ECO:0000259" key="7">
    <source>
        <dbReference type="Pfam" id="PF02562"/>
    </source>
</evidence>
<evidence type="ECO:0000256" key="2">
    <source>
        <dbReference type="ARBA" id="ARBA00010393"/>
    </source>
</evidence>
<gene>
    <name evidence="8" type="ordered locus">Zymop_1103</name>
</gene>
<feature type="domain" description="PhoH-like protein" evidence="7">
    <location>
        <begin position="124"/>
        <end position="327"/>
    </location>
</feature>
<comment type="subcellular location">
    <subcellularLocation>
        <location evidence="1">Cytoplasm</location>
    </subcellularLocation>
</comment>
<evidence type="ECO:0000256" key="5">
    <source>
        <dbReference type="ARBA" id="ARBA00022840"/>
    </source>
</evidence>
<dbReference type="FunFam" id="3.40.50.300:FF:000013">
    <property type="entry name" value="PhoH family ATPase"/>
    <property type="match status" value="1"/>
</dbReference>
<dbReference type="EMBL" id="CP002865">
    <property type="protein sequence ID" value="AEI37999.1"/>
    <property type="molecule type" value="Genomic_DNA"/>
</dbReference>
<dbReference type="RefSeq" id="WP_013934394.1">
    <property type="nucleotide sequence ID" value="NC_015709.1"/>
</dbReference>
<dbReference type="HOGENOM" id="CLU_051654_0_0_5"/>
<dbReference type="GO" id="GO:0005524">
    <property type="term" value="F:ATP binding"/>
    <property type="evidence" value="ECO:0007669"/>
    <property type="project" value="UniProtKB-KW"/>
</dbReference>
<name>F8ETH4_ZYMMT</name>
<keyword evidence="5" id="KW-0067">ATP-binding</keyword>
<reference evidence="8 9" key="1">
    <citation type="journal article" date="2011" name="J. Bacteriol.">
        <title>Genome sequence of the ethanol-producing Zymomonas mobilis subsp. pomaceae lectotype strain ATCC 29192.</title>
        <authorList>
            <person name="Kouvelis V.N."/>
            <person name="Davenport K.W."/>
            <person name="Brettin T.S."/>
            <person name="Bruce D."/>
            <person name="Detter C."/>
            <person name="Han C.S."/>
            <person name="Nolan M."/>
            <person name="Tapia R."/>
            <person name="Damoulaki A."/>
            <person name="Kyrpides N.C."/>
            <person name="Typas M.A."/>
            <person name="Pappas K.M."/>
        </authorList>
    </citation>
    <scope>NUCLEOTIDE SEQUENCE [LARGE SCALE GENOMIC DNA]</scope>
    <source>
        <strain evidence="9">ATCC 29192 / DSM 22645 / JCM 10191 / CCUG 17912 / NBRC 13757 / NCIMB 11200 / NRRL B-4491 / Barker I</strain>
    </source>
</reference>
<dbReference type="InterPro" id="IPR003714">
    <property type="entry name" value="PhoH"/>
</dbReference>
<organism evidence="8 9">
    <name type="scientific">Zymomonas mobilis subsp. pomaceae (strain ATCC 29192 / DSM 22645 / JCM 10191 / CCUG 17912 / NBRC 13757 / NCIMB 11200 / NRRL B-4491 / Barker I)</name>
    <dbReference type="NCBI Taxonomy" id="579138"/>
    <lineage>
        <taxon>Bacteria</taxon>
        <taxon>Pseudomonadati</taxon>
        <taxon>Pseudomonadota</taxon>
        <taxon>Alphaproteobacteria</taxon>
        <taxon>Sphingomonadales</taxon>
        <taxon>Zymomonadaceae</taxon>
        <taxon>Zymomonas</taxon>
    </lineage>
</organism>
<keyword evidence="4" id="KW-0547">Nucleotide-binding</keyword>
<comment type="similarity">
    <text evidence="2">Belongs to the PhoH family.</text>
</comment>
<proteinExistence type="inferred from homology"/>
<dbReference type="GO" id="GO:0005829">
    <property type="term" value="C:cytosol"/>
    <property type="evidence" value="ECO:0007669"/>
    <property type="project" value="TreeGrafter"/>
</dbReference>
<dbReference type="eggNOG" id="COG1702">
    <property type="taxonomic scope" value="Bacteria"/>
</dbReference>
<keyword evidence="3" id="KW-0963">Cytoplasm</keyword>